<name>A0ABR9H442_9BACT</name>
<gene>
    <name evidence="1" type="ORF">H4684_001948</name>
</gene>
<protein>
    <submittedName>
        <fullName evidence="1">Uncharacterized protein</fullName>
    </submittedName>
</protein>
<proteinExistence type="predicted"/>
<keyword evidence="2" id="KW-1185">Reference proteome</keyword>
<sequence>MNPIYLDLHIHTSDDPDSPNINYNLMALKSGVESLACGGDYLISITDHNFINETVYLNATVLFSNLILGAELHIRNYPDAQPYHCHILFNIQSINTDEIRKINTILDKLYPKKRVTNADSIPRLQDIMDSFDDYDSLLLPHGGQNHSTFNESIPKGVKFDKTLERSIYYNHFDGFTARSDKSLERTYEYFERLGIKEIVHLVTATDNYQPENYPHGKAGEAASEFIPTWMLARPTFDGLRLSLSESSRLKYGKKPDLWAEYIRSAYLKNENIDIDVQFTPGLNVVIGGSSSGKSLLVDSIARSTSQDFSSSVYTNAGYQVENIYLDNPTGQHPHYLDQNYISKICDPKDKTNDIQDISILKNVFPSDSDEREKITSAQSKLAKHLSKMINSVKIISCIYEEVKRIPVISSLIVSGVISANPIKPIEPSPGAFDSISYSDSLYNEHIDVMNYIDTFINSHPMLNSESASIELIAYSGPN</sequence>
<evidence type="ECO:0000313" key="2">
    <source>
        <dbReference type="Proteomes" id="UP000639010"/>
    </source>
</evidence>
<dbReference type="SUPFAM" id="SSF52540">
    <property type="entry name" value="P-loop containing nucleoside triphosphate hydrolases"/>
    <property type="match status" value="1"/>
</dbReference>
<dbReference type="InterPro" id="IPR027417">
    <property type="entry name" value="P-loop_NTPase"/>
</dbReference>
<accession>A0ABR9H442</accession>
<organism evidence="1 2">
    <name type="scientific">Desulfomicrobium macestii</name>
    <dbReference type="NCBI Taxonomy" id="90731"/>
    <lineage>
        <taxon>Bacteria</taxon>
        <taxon>Pseudomonadati</taxon>
        <taxon>Thermodesulfobacteriota</taxon>
        <taxon>Desulfovibrionia</taxon>
        <taxon>Desulfovibrionales</taxon>
        <taxon>Desulfomicrobiaceae</taxon>
        <taxon>Desulfomicrobium</taxon>
    </lineage>
</organism>
<comment type="caution">
    <text evidence="1">The sequence shown here is derived from an EMBL/GenBank/DDBJ whole genome shotgun (WGS) entry which is preliminary data.</text>
</comment>
<dbReference type="EMBL" id="JADBGG010000012">
    <property type="protein sequence ID" value="MBE1425297.1"/>
    <property type="molecule type" value="Genomic_DNA"/>
</dbReference>
<reference evidence="1 2" key="1">
    <citation type="submission" date="2020-10" db="EMBL/GenBank/DDBJ databases">
        <title>Genomic Encyclopedia of Type Strains, Phase IV (KMG-IV): sequencing the most valuable type-strain genomes for metagenomic binning, comparative biology and taxonomic classification.</title>
        <authorList>
            <person name="Goeker M."/>
        </authorList>
    </citation>
    <scope>NUCLEOTIDE SEQUENCE [LARGE SCALE GENOMIC DNA]</scope>
    <source>
        <strain evidence="1 2">DSM 4194</strain>
    </source>
</reference>
<dbReference type="Proteomes" id="UP000639010">
    <property type="component" value="Unassembled WGS sequence"/>
</dbReference>
<evidence type="ECO:0000313" key="1">
    <source>
        <dbReference type="EMBL" id="MBE1425297.1"/>
    </source>
</evidence>
<dbReference type="RefSeq" id="WP_192623570.1">
    <property type="nucleotide sequence ID" value="NZ_JADBGG010000012.1"/>
</dbReference>